<dbReference type="SUPFAM" id="SSF47661">
    <property type="entry name" value="t-snare proteins"/>
    <property type="match status" value="1"/>
</dbReference>
<dbReference type="GO" id="GO:0048193">
    <property type="term" value="P:Golgi vesicle transport"/>
    <property type="evidence" value="ECO:0007669"/>
    <property type="project" value="InterPro"/>
</dbReference>
<evidence type="ECO:0000256" key="11">
    <source>
        <dbReference type="SAM" id="Coils"/>
    </source>
</evidence>
<keyword evidence="8 11" id="KW-0175">Coiled coil</keyword>
<protein>
    <recommendedName>
        <fullName evidence="13">t-SNARE coiled-coil homology domain-containing protein</fullName>
    </recommendedName>
</protein>
<dbReference type="GO" id="GO:0015031">
    <property type="term" value="P:protein transport"/>
    <property type="evidence" value="ECO:0007669"/>
    <property type="project" value="UniProtKB-KW"/>
</dbReference>
<keyword evidence="3" id="KW-0813">Transport</keyword>
<accession>A0A0D3BIP9</accession>
<dbReference type="FunFam" id="1.20.58.90:FF:000004">
    <property type="entry name" value="Syntaxin 10"/>
    <property type="match status" value="1"/>
</dbReference>
<feature type="coiled-coil region" evidence="11">
    <location>
        <begin position="397"/>
        <end position="441"/>
    </location>
</feature>
<dbReference type="CDD" id="cd21445">
    <property type="entry name" value="SNARE_NTD_AtSYP61-like"/>
    <property type="match status" value="1"/>
</dbReference>
<evidence type="ECO:0000313" key="15">
    <source>
        <dbReference type="Proteomes" id="UP000032141"/>
    </source>
</evidence>
<dbReference type="PROSITE" id="PS50192">
    <property type="entry name" value="T_SNARE"/>
    <property type="match status" value="1"/>
</dbReference>
<comment type="similarity">
    <text evidence="2">Belongs to the syntaxin family.</text>
</comment>
<dbReference type="Pfam" id="PF07047">
    <property type="entry name" value="OPA3"/>
    <property type="match status" value="2"/>
</dbReference>
<evidence type="ECO:0000256" key="9">
    <source>
        <dbReference type="ARBA" id="ARBA00023136"/>
    </source>
</evidence>
<reference evidence="14 15" key="1">
    <citation type="journal article" date="2014" name="Genome Biol.">
        <title>Transcriptome and methylome profiling reveals relics of genome dominance in the mesopolyploid Brassica oleracea.</title>
        <authorList>
            <person name="Parkin I.A."/>
            <person name="Koh C."/>
            <person name="Tang H."/>
            <person name="Robinson S.J."/>
            <person name="Kagale S."/>
            <person name="Clarke W.E."/>
            <person name="Town C.D."/>
            <person name="Nixon J."/>
            <person name="Krishnakumar V."/>
            <person name="Bidwell S.L."/>
            <person name="Denoeud F."/>
            <person name="Belcram H."/>
            <person name="Links M.G."/>
            <person name="Just J."/>
            <person name="Clarke C."/>
            <person name="Bender T."/>
            <person name="Huebert T."/>
            <person name="Mason A.S."/>
            <person name="Pires J.C."/>
            <person name="Barker G."/>
            <person name="Moore J."/>
            <person name="Walley P.G."/>
            <person name="Manoli S."/>
            <person name="Batley J."/>
            <person name="Edwards D."/>
            <person name="Nelson M.N."/>
            <person name="Wang X."/>
            <person name="Paterson A.H."/>
            <person name="King G."/>
            <person name="Bancroft I."/>
            <person name="Chalhoub B."/>
            <person name="Sharpe A.G."/>
        </authorList>
    </citation>
    <scope>NUCLEOTIDE SEQUENCE</scope>
    <source>
        <strain evidence="14 15">cv. TO1000</strain>
    </source>
</reference>
<name>A0A0D3BIP9_BRAOL</name>
<keyword evidence="9" id="KW-0472">Membrane</keyword>
<feature type="domain" description="T-SNARE coiled-coil homology" evidence="13">
    <location>
        <begin position="171"/>
        <end position="233"/>
    </location>
</feature>
<evidence type="ECO:0000259" key="13">
    <source>
        <dbReference type="PROSITE" id="PS50192"/>
    </source>
</evidence>
<comment type="subcellular location">
    <subcellularLocation>
        <location evidence="10">Golgi apparatus</location>
        <location evidence="10">trans-Golgi network membrane</location>
        <topology evidence="10">Single-pass type IV membrane protein</topology>
    </subcellularLocation>
</comment>
<keyword evidence="6" id="KW-1133">Transmembrane helix</keyword>
<reference evidence="14" key="2">
    <citation type="submission" date="2015-03" db="UniProtKB">
        <authorList>
            <consortium name="EnsemblPlants"/>
        </authorList>
    </citation>
    <scope>IDENTIFICATION</scope>
</reference>
<dbReference type="Gene3D" id="1.20.5.110">
    <property type="match status" value="1"/>
</dbReference>
<evidence type="ECO:0000256" key="8">
    <source>
        <dbReference type="ARBA" id="ARBA00023054"/>
    </source>
</evidence>
<dbReference type="Pfam" id="PF05739">
    <property type="entry name" value="SNARE"/>
    <property type="match status" value="1"/>
</dbReference>
<keyword evidence="4" id="KW-0812">Transmembrane</keyword>
<keyword evidence="15" id="KW-1185">Reference proteome</keyword>
<dbReference type="eggNOG" id="KOG3202">
    <property type="taxonomic scope" value="Eukaryota"/>
</dbReference>
<feature type="region of interest" description="Disordered" evidence="12">
    <location>
        <begin position="455"/>
        <end position="476"/>
    </location>
</feature>
<evidence type="ECO:0000256" key="7">
    <source>
        <dbReference type="ARBA" id="ARBA00023034"/>
    </source>
</evidence>
<dbReference type="SUPFAM" id="SSF58038">
    <property type="entry name" value="SNARE fusion complex"/>
    <property type="match status" value="1"/>
</dbReference>
<evidence type="ECO:0000256" key="5">
    <source>
        <dbReference type="ARBA" id="ARBA00022927"/>
    </source>
</evidence>
<dbReference type="HOGENOM" id="CLU_574095_0_0_1"/>
<evidence type="ECO:0000256" key="2">
    <source>
        <dbReference type="ARBA" id="ARBA00009063"/>
    </source>
</evidence>
<evidence type="ECO:0000256" key="4">
    <source>
        <dbReference type="ARBA" id="ARBA00022692"/>
    </source>
</evidence>
<dbReference type="eggNOG" id="KOG3335">
    <property type="taxonomic scope" value="Eukaryota"/>
</dbReference>
<evidence type="ECO:0000256" key="6">
    <source>
        <dbReference type="ARBA" id="ARBA00022989"/>
    </source>
</evidence>
<dbReference type="Proteomes" id="UP000032141">
    <property type="component" value="Chromosome C3"/>
</dbReference>
<feature type="compositionally biased region" description="Polar residues" evidence="12">
    <location>
        <begin position="456"/>
        <end position="476"/>
    </location>
</feature>
<comment type="similarity">
    <text evidence="1">Belongs to the OPA3 family.</text>
</comment>
<evidence type="ECO:0000313" key="14">
    <source>
        <dbReference type="EnsemblPlants" id="Bo3g143590.1"/>
    </source>
</evidence>
<evidence type="ECO:0000256" key="3">
    <source>
        <dbReference type="ARBA" id="ARBA00022448"/>
    </source>
</evidence>
<dbReference type="AlphaFoldDB" id="A0A0D3BIP9"/>
<keyword evidence="5" id="KW-0653">Protein transport</keyword>
<dbReference type="InterPro" id="IPR010989">
    <property type="entry name" value="SNARE"/>
</dbReference>
<dbReference type="InterPro" id="IPR015260">
    <property type="entry name" value="Syntaxin-6/10/61_N"/>
</dbReference>
<dbReference type="Gene3D" id="1.20.58.90">
    <property type="match status" value="1"/>
</dbReference>
<sequence>MSSAQDPFYIVKEEIQDSIDKLQSTFHKWERVSPGMGDQVHVTKELLANCGSIEWQCKLESFSMAIEAVFTDRKVDELEKAVAVAAKDPALYGIDEAELERRRRWTSNARTQVRNVKTGVLAGKGSAGAGNASEVRRELMRMPNSSGASRYDQYGGRDDDGFVHSESDRQMLLIKQQDEELDELSKSVERIGGVGLTIHDELVAQERIIDELGTEMDSTKNRLDFVQKKVGMVMKKAGAKGQMMMICFLLVLKSALKTMFDFSTMIRFFAFSRRKRKMVLPLMKLGTLLVKTISKPLASQLKHQAKVHPRFRQSIINFAQRNHRVTTQIQRRIYGHATDVEIRPLNEEKAVQAAVDLIGELFIFAVLPFSQTSLVFIQSTLLLMLKVGGGVVIFEVQRSSRSEARKEEARKQELEELRIKDEELEKKMAHLQSKLAEVEELAKARGLTGIFKVKQQPGTATKTQNPDAKSSESSSS</sequence>
<dbReference type="GO" id="GO:0005794">
    <property type="term" value="C:Golgi apparatus"/>
    <property type="evidence" value="ECO:0007669"/>
    <property type="project" value="UniProtKB-SubCell"/>
</dbReference>
<dbReference type="GO" id="GO:0005739">
    <property type="term" value="C:mitochondrion"/>
    <property type="evidence" value="ECO:0007669"/>
    <property type="project" value="TreeGrafter"/>
</dbReference>
<organism evidence="14 15">
    <name type="scientific">Brassica oleracea var. oleracea</name>
    <dbReference type="NCBI Taxonomy" id="109376"/>
    <lineage>
        <taxon>Eukaryota</taxon>
        <taxon>Viridiplantae</taxon>
        <taxon>Streptophyta</taxon>
        <taxon>Embryophyta</taxon>
        <taxon>Tracheophyta</taxon>
        <taxon>Spermatophyta</taxon>
        <taxon>Magnoliopsida</taxon>
        <taxon>eudicotyledons</taxon>
        <taxon>Gunneridae</taxon>
        <taxon>Pentapetalae</taxon>
        <taxon>rosids</taxon>
        <taxon>malvids</taxon>
        <taxon>Brassicales</taxon>
        <taxon>Brassicaceae</taxon>
        <taxon>Brassiceae</taxon>
        <taxon>Brassica</taxon>
    </lineage>
</organism>
<dbReference type="Pfam" id="PF09177">
    <property type="entry name" value="STX6_10_61_N"/>
    <property type="match status" value="2"/>
</dbReference>
<dbReference type="OMA" id="WQCKLES"/>
<dbReference type="Gramene" id="Bo3g143590.1">
    <property type="protein sequence ID" value="Bo3g143590.1"/>
    <property type="gene ID" value="Bo3g143590"/>
</dbReference>
<proteinExistence type="inferred from homology"/>
<dbReference type="PANTHER" id="PTHR12499:SF0">
    <property type="entry name" value="OPTIC ATROPHY 3 PROTEIN"/>
    <property type="match status" value="1"/>
</dbReference>
<dbReference type="InterPro" id="IPR010754">
    <property type="entry name" value="OPA3-like"/>
</dbReference>
<dbReference type="CDD" id="cd15841">
    <property type="entry name" value="SNARE_Qc"/>
    <property type="match status" value="1"/>
</dbReference>
<dbReference type="InterPro" id="IPR000727">
    <property type="entry name" value="T_SNARE_dom"/>
</dbReference>
<evidence type="ECO:0000256" key="10">
    <source>
        <dbReference type="ARBA" id="ARBA00037801"/>
    </source>
</evidence>
<dbReference type="SMART" id="SM00397">
    <property type="entry name" value="t_SNARE"/>
    <property type="match status" value="1"/>
</dbReference>
<dbReference type="EnsemblPlants" id="Bo3g143590.1">
    <property type="protein sequence ID" value="Bo3g143590.1"/>
    <property type="gene ID" value="Bo3g143590"/>
</dbReference>
<evidence type="ECO:0000256" key="1">
    <source>
        <dbReference type="ARBA" id="ARBA00007584"/>
    </source>
</evidence>
<dbReference type="PANTHER" id="PTHR12499">
    <property type="entry name" value="OPTIC ATROPHY 3 PROTEIN OPA3"/>
    <property type="match status" value="1"/>
</dbReference>
<dbReference type="STRING" id="109376.A0A0D3BIP9"/>
<dbReference type="GO" id="GO:0019216">
    <property type="term" value="P:regulation of lipid metabolic process"/>
    <property type="evidence" value="ECO:0007669"/>
    <property type="project" value="TreeGrafter"/>
</dbReference>
<keyword evidence="7" id="KW-0333">Golgi apparatus</keyword>
<dbReference type="FunFam" id="1.20.5.110:FF:000034">
    <property type="entry name" value="syntaxin-61 isoform X1"/>
    <property type="match status" value="1"/>
</dbReference>
<dbReference type="GO" id="GO:0016020">
    <property type="term" value="C:membrane"/>
    <property type="evidence" value="ECO:0007669"/>
    <property type="project" value="InterPro"/>
</dbReference>
<evidence type="ECO:0000256" key="12">
    <source>
        <dbReference type="SAM" id="MobiDB-lite"/>
    </source>
</evidence>